<organism evidence="1 2">
    <name type="scientific">Rubroshorea leprosula</name>
    <dbReference type="NCBI Taxonomy" id="152421"/>
    <lineage>
        <taxon>Eukaryota</taxon>
        <taxon>Viridiplantae</taxon>
        <taxon>Streptophyta</taxon>
        <taxon>Embryophyta</taxon>
        <taxon>Tracheophyta</taxon>
        <taxon>Spermatophyta</taxon>
        <taxon>Magnoliopsida</taxon>
        <taxon>eudicotyledons</taxon>
        <taxon>Gunneridae</taxon>
        <taxon>Pentapetalae</taxon>
        <taxon>rosids</taxon>
        <taxon>malvids</taxon>
        <taxon>Malvales</taxon>
        <taxon>Dipterocarpaceae</taxon>
        <taxon>Rubroshorea</taxon>
    </lineage>
</organism>
<gene>
    <name evidence="1" type="ORF">SLEP1_g3616</name>
</gene>
<dbReference type="Proteomes" id="UP001054252">
    <property type="component" value="Unassembled WGS sequence"/>
</dbReference>
<evidence type="ECO:0000313" key="1">
    <source>
        <dbReference type="EMBL" id="GKU89483.1"/>
    </source>
</evidence>
<evidence type="ECO:0008006" key="3">
    <source>
        <dbReference type="Google" id="ProtNLM"/>
    </source>
</evidence>
<comment type="caution">
    <text evidence="1">The sequence shown here is derived from an EMBL/GenBank/DDBJ whole genome shotgun (WGS) entry which is preliminary data.</text>
</comment>
<sequence length="189" mass="22321">MANRQPATGFKDFINRLPAFDKGLLKQCVSYHFVNFPTEWGAKELFFFIRKTIKAGRLWDIFIPSKRDKRGNRYGLTKFLDVRDGQEIKKQLESIWIGNKRVIFNLAVERREEKCTLQAKLVEEARWKSSKKRTSYEENIKVDEENRKVPKMTYAQSLLQQKEKANIKDIDLKGLTPLEARSYTRNSNR</sequence>
<accession>A0AAV5HL22</accession>
<protein>
    <recommendedName>
        <fullName evidence="3">RRM domain-containing protein</fullName>
    </recommendedName>
</protein>
<proteinExistence type="predicted"/>
<name>A0AAV5HL22_9ROSI</name>
<reference evidence="1 2" key="1">
    <citation type="journal article" date="2021" name="Commun. Biol.">
        <title>The genome of Shorea leprosula (Dipterocarpaceae) highlights the ecological relevance of drought in aseasonal tropical rainforests.</title>
        <authorList>
            <person name="Ng K.K.S."/>
            <person name="Kobayashi M.J."/>
            <person name="Fawcett J.A."/>
            <person name="Hatakeyama M."/>
            <person name="Paape T."/>
            <person name="Ng C.H."/>
            <person name="Ang C.C."/>
            <person name="Tnah L.H."/>
            <person name="Lee C.T."/>
            <person name="Nishiyama T."/>
            <person name="Sese J."/>
            <person name="O'Brien M.J."/>
            <person name="Copetti D."/>
            <person name="Mohd Noor M.I."/>
            <person name="Ong R.C."/>
            <person name="Putra M."/>
            <person name="Sireger I.Z."/>
            <person name="Indrioko S."/>
            <person name="Kosugi Y."/>
            <person name="Izuno A."/>
            <person name="Isagi Y."/>
            <person name="Lee S.L."/>
            <person name="Shimizu K.K."/>
        </authorList>
    </citation>
    <scope>NUCLEOTIDE SEQUENCE [LARGE SCALE GENOMIC DNA]</scope>
    <source>
        <strain evidence="1">214</strain>
    </source>
</reference>
<evidence type="ECO:0000313" key="2">
    <source>
        <dbReference type="Proteomes" id="UP001054252"/>
    </source>
</evidence>
<keyword evidence="2" id="KW-1185">Reference proteome</keyword>
<dbReference type="AlphaFoldDB" id="A0AAV5HL22"/>
<dbReference type="EMBL" id="BPVZ01000003">
    <property type="protein sequence ID" value="GKU89483.1"/>
    <property type="molecule type" value="Genomic_DNA"/>
</dbReference>